<dbReference type="CDD" id="cd24145">
    <property type="entry name" value="Mgr3-like"/>
    <property type="match status" value="1"/>
</dbReference>
<name>A0AAQ3M5T7_9PEZI</name>
<feature type="transmembrane region" description="Helical" evidence="1">
    <location>
        <begin position="71"/>
        <end position="92"/>
    </location>
</feature>
<keyword evidence="1" id="KW-0472">Membrane</keyword>
<gene>
    <name evidence="2" type="ORF">R9X50_00179800</name>
</gene>
<dbReference type="Gene3D" id="1.25.40.10">
    <property type="entry name" value="Tetratricopeptide repeat domain"/>
    <property type="match status" value="1"/>
</dbReference>
<protein>
    <submittedName>
        <fullName evidence="2">Uncharacterized protein</fullName>
    </submittedName>
</protein>
<dbReference type="PANTHER" id="PTHR28142">
    <property type="entry name" value="MITOCHONDRIAL INNER MEMBRANE I-AAA PROTEASE SUPERCOMPLEX SUBUNIT MGR3-RELATED"/>
    <property type="match status" value="1"/>
</dbReference>
<dbReference type="GO" id="GO:0051787">
    <property type="term" value="F:misfolded protein binding"/>
    <property type="evidence" value="ECO:0007669"/>
    <property type="project" value="TreeGrafter"/>
</dbReference>
<evidence type="ECO:0000313" key="2">
    <source>
        <dbReference type="EMBL" id="WPG98996.1"/>
    </source>
</evidence>
<dbReference type="InterPro" id="IPR040201">
    <property type="entry name" value="Mrg3-like"/>
</dbReference>
<proteinExistence type="predicted"/>
<dbReference type="AlphaFoldDB" id="A0AAQ3M5T7"/>
<keyword evidence="1" id="KW-1133">Transmembrane helix</keyword>
<sequence length="438" mass="49118">MAAPLLSLPLRQLAKQTQSTARPRNLHTLHSGFNKPSRLHSRIRNAPPTRRHAGTFAGNARKLFRENPFNVTLAVFAIIAGTSSIIYANYMYQTYIIGAFHKFPEPVAKKLRRALYYTNQDFQPKDAIKYYKQALQVAEDEGMDPFSDEIMGVKIQVAALMEKCNQPAKAIQVLQILKKDSLEWIKQFGAKENNKEKRTRILAKCVGISVKLGDLYVTPEVWDREAAEEQLVWAVETSLKELSRRQANDVKDEDEGEWLSPSEMGAQLEALAHRYEEKNQHYLSTPLFLQALSLYPTKDCHTVILMNNLASSLAQQSPRAAAAAQAYATSRTIKDQATKSTAPSQSLINRETMIQNASIWAQKALDVAAGIKPPERNEECNFGCAVAMHNLGEFAEMMGDRDLARSKYAEAISLSRAISFQEGVDNSSKRLRLLDGKD</sequence>
<dbReference type="GO" id="GO:0031942">
    <property type="term" value="C:i-AAA complex"/>
    <property type="evidence" value="ECO:0007669"/>
    <property type="project" value="TreeGrafter"/>
</dbReference>
<evidence type="ECO:0000313" key="3">
    <source>
        <dbReference type="Proteomes" id="UP001303373"/>
    </source>
</evidence>
<reference evidence="2 3" key="1">
    <citation type="submission" date="2023-11" db="EMBL/GenBank/DDBJ databases">
        <title>An acidophilic fungus is an integral part of prey digestion in a carnivorous sundew plant.</title>
        <authorList>
            <person name="Tsai I.J."/>
        </authorList>
    </citation>
    <scope>NUCLEOTIDE SEQUENCE [LARGE SCALE GENOMIC DNA]</scope>
    <source>
        <strain evidence="2">169a</strain>
    </source>
</reference>
<keyword evidence="3" id="KW-1185">Reference proteome</keyword>
<evidence type="ECO:0000256" key="1">
    <source>
        <dbReference type="SAM" id="Phobius"/>
    </source>
</evidence>
<dbReference type="InterPro" id="IPR011990">
    <property type="entry name" value="TPR-like_helical_dom_sf"/>
</dbReference>
<dbReference type="Proteomes" id="UP001303373">
    <property type="component" value="Chromosome 2"/>
</dbReference>
<dbReference type="GO" id="GO:0006515">
    <property type="term" value="P:protein quality control for misfolded or incompletely synthesized proteins"/>
    <property type="evidence" value="ECO:0007669"/>
    <property type="project" value="TreeGrafter"/>
</dbReference>
<keyword evidence="1" id="KW-0812">Transmembrane</keyword>
<dbReference type="SUPFAM" id="SSF48452">
    <property type="entry name" value="TPR-like"/>
    <property type="match status" value="1"/>
</dbReference>
<organism evidence="2 3">
    <name type="scientific">Acrodontium crateriforme</name>
    <dbReference type="NCBI Taxonomy" id="150365"/>
    <lineage>
        <taxon>Eukaryota</taxon>
        <taxon>Fungi</taxon>
        <taxon>Dikarya</taxon>
        <taxon>Ascomycota</taxon>
        <taxon>Pezizomycotina</taxon>
        <taxon>Dothideomycetes</taxon>
        <taxon>Dothideomycetidae</taxon>
        <taxon>Mycosphaerellales</taxon>
        <taxon>Teratosphaeriaceae</taxon>
        <taxon>Acrodontium</taxon>
    </lineage>
</organism>
<dbReference type="PANTHER" id="PTHR28142:SF1">
    <property type="entry name" value="MITOCHONDRIAL INNER MEMBRANE I-AAA PROTEASE SUPERCOMPLEX SUBUNIT MGR3-RELATED"/>
    <property type="match status" value="1"/>
</dbReference>
<dbReference type="EMBL" id="CP138581">
    <property type="protein sequence ID" value="WPG98996.1"/>
    <property type="molecule type" value="Genomic_DNA"/>
</dbReference>
<accession>A0AAQ3M5T7</accession>